<dbReference type="EMBL" id="JACGWZ010000003">
    <property type="protein sequence ID" value="MBA8825346.1"/>
    <property type="molecule type" value="Genomic_DNA"/>
</dbReference>
<keyword evidence="2" id="KW-1185">Reference proteome</keyword>
<dbReference type="Gene3D" id="3.40.30.10">
    <property type="entry name" value="Glutaredoxin"/>
    <property type="match status" value="1"/>
</dbReference>
<dbReference type="AlphaFoldDB" id="A0A839DYQ2"/>
<gene>
    <name evidence="1" type="ORF">FHX42_002697</name>
</gene>
<protein>
    <submittedName>
        <fullName evidence="1">2-hydroxychromene-2-carboxylate isomerase</fullName>
    </submittedName>
</protein>
<dbReference type="InterPro" id="IPR036249">
    <property type="entry name" value="Thioredoxin-like_sf"/>
</dbReference>
<keyword evidence="1" id="KW-0413">Isomerase</keyword>
<comment type="caution">
    <text evidence="1">The sequence shown here is derived from an EMBL/GenBank/DDBJ whole genome shotgun (WGS) entry which is preliminary data.</text>
</comment>
<accession>A0A839DYQ2</accession>
<evidence type="ECO:0000313" key="2">
    <source>
        <dbReference type="Proteomes" id="UP000569329"/>
    </source>
</evidence>
<sequence length="213" mass="23824">MTTVAEAYPELSERPRVDFYFDPACPFAWVSSRWILEVEQVRDIDLHFRVMSLSVLNEGRDLGEGYQELMDSAWKPVRVAVAAAKHHGADVLSPLYTAMGRRIHDQGDRDFDQVISEALAEVDLPASLADAATSKEYDDELRASHHAGMDPVGDDVGTPTIHVDGVAFFGPITTRVPRGEEAGKLFDGARLLASYPYFFELKRTRTESPQFDY</sequence>
<dbReference type="Proteomes" id="UP000569329">
    <property type="component" value="Unassembled WGS sequence"/>
</dbReference>
<dbReference type="Pfam" id="PF22234">
    <property type="entry name" value="Rv2466c-like"/>
    <property type="match status" value="1"/>
</dbReference>
<reference evidence="1 2" key="1">
    <citation type="submission" date="2020-07" db="EMBL/GenBank/DDBJ databases">
        <title>Sequencing the genomes of 1000 actinobacteria strains.</title>
        <authorList>
            <person name="Klenk H.-P."/>
        </authorList>
    </citation>
    <scope>NUCLEOTIDE SEQUENCE [LARGE SCALE GENOMIC DNA]</scope>
    <source>
        <strain evidence="1 2">DSM 45975</strain>
    </source>
</reference>
<name>A0A839DYQ2_9PSEU</name>
<organism evidence="1 2">
    <name type="scientific">Halosaccharopolyspora lacisalsi</name>
    <dbReference type="NCBI Taxonomy" id="1000566"/>
    <lineage>
        <taxon>Bacteria</taxon>
        <taxon>Bacillati</taxon>
        <taxon>Actinomycetota</taxon>
        <taxon>Actinomycetes</taxon>
        <taxon>Pseudonocardiales</taxon>
        <taxon>Pseudonocardiaceae</taxon>
        <taxon>Halosaccharopolyspora</taxon>
    </lineage>
</organism>
<dbReference type="RefSeq" id="WP_182544544.1">
    <property type="nucleotide sequence ID" value="NZ_JACGWZ010000003.1"/>
</dbReference>
<dbReference type="InterPro" id="IPR053977">
    <property type="entry name" value="Rv2466c-like"/>
</dbReference>
<dbReference type="SUPFAM" id="SSF52833">
    <property type="entry name" value="Thioredoxin-like"/>
    <property type="match status" value="1"/>
</dbReference>
<dbReference type="GO" id="GO:0016853">
    <property type="term" value="F:isomerase activity"/>
    <property type="evidence" value="ECO:0007669"/>
    <property type="project" value="UniProtKB-KW"/>
</dbReference>
<proteinExistence type="predicted"/>
<evidence type="ECO:0000313" key="1">
    <source>
        <dbReference type="EMBL" id="MBA8825346.1"/>
    </source>
</evidence>